<evidence type="ECO:0000256" key="1">
    <source>
        <dbReference type="SAM" id="MobiDB-lite"/>
    </source>
</evidence>
<protein>
    <submittedName>
        <fullName evidence="2">Uncharacterized protein</fullName>
    </submittedName>
</protein>
<dbReference type="Proteomes" id="UP000826656">
    <property type="component" value="Unassembled WGS sequence"/>
</dbReference>
<comment type="caution">
    <text evidence="2">The sequence shown here is derived from an EMBL/GenBank/DDBJ whole genome shotgun (WGS) entry which is preliminary data.</text>
</comment>
<proteinExistence type="predicted"/>
<keyword evidence="3" id="KW-1185">Reference proteome</keyword>
<evidence type="ECO:0000313" key="3">
    <source>
        <dbReference type="Proteomes" id="UP000826656"/>
    </source>
</evidence>
<organism evidence="2 3">
    <name type="scientific">Solanum tuberosum</name>
    <name type="common">Potato</name>
    <dbReference type="NCBI Taxonomy" id="4113"/>
    <lineage>
        <taxon>Eukaryota</taxon>
        <taxon>Viridiplantae</taxon>
        <taxon>Streptophyta</taxon>
        <taxon>Embryophyta</taxon>
        <taxon>Tracheophyta</taxon>
        <taxon>Spermatophyta</taxon>
        <taxon>Magnoliopsida</taxon>
        <taxon>eudicotyledons</taxon>
        <taxon>Gunneridae</taxon>
        <taxon>Pentapetalae</taxon>
        <taxon>asterids</taxon>
        <taxon>lamiids</taxon>
        <taxon>Solanales</taxon>
        <taxon>Solanaceae</taxon>
        <taxon>Solanoideae</taxon>
        <taxon>Solaneae</taxon>
        <taxon>Solanum</taxon>
    </lineage>
</organism>
<feature type="region of interest" description="Disordered" evidence="1">
    <location>
        <begin position="37"/>
        <end position="57"/>
    </location>
</feature>
<accession>A0ABQ7UDP0</accession>
<dbReference type="EMBL" id="JAIVGD010000023">
    <property type="protein sequence ID" value="KAH0744377.1"/>
    <property type="molecule type" value="Genomic_DNA"/>
</dbReference>
<reference evidence="2 3" key="1">
    <citation type="journal article" date="2021" name="bioRxiv">
        <title>Chromosome-scale and haplotype-resolved genome assembly of a tetraploid potato cultivar.</title>
        <authorList>
            <person name="Sun H."/>
            <person name="Jiao W.-B."/>
            <person name="Krause K."/>
            <person name="Campoy J.A."/>
            <person name="Goel M."/>
            <person name="Folz-Donahue K."/>
            <person name="Kukat C."/>
            <person name="Huettel B."/>
            <person name="Schneeberger K."/>
        </authorList>
    </citation>
    <scope>NUCLEOTIDE SEQUENCE [LARGE SCALE GENOMIC DNA]</scope>
    <source>
        <strain evidence="2">SolTubOtavaFocal</strain>
        <tissue evidence="2">Leaves</tissue>
    </source>
</reference>
<sequence length="111" mass="12680">MNRPILRRKEEKEECNPLGEIVQQTERKEGLNAVLGVNDHDSEQKASGNQESGGVENAEEEFHLDLAIIRSLLDSKISRQSKSTDKHIFCKKFISRPEVLQERYGGQDKFP</sequence>
<evidence type="ECO:0000313" key="2">
    <source>
        <dbReference type="EMBL" id="KAH0744377.1"/>
    </source>
</evidence>
<name>A0ABQ7UDP0_SOLTU</name>
<gene>
    <name evidence="2" type="ORF">KY290_032370</name>
</gene>